<dbReference type="Gene3D" id="1.10.150.130">
    <property type="match status" value="1"/>
</dbReference>
<dbReference type="Gene3D" id="1.10.443.10">
    <property type="entry name" value="Intergrase catalytic core"/>
    <property type="match status" value="1"/>
</dbReference>
<proteinExistence type="inferred from homology"/>
<sequence>MAEDLKLRRYKPATCDNYLRCARAFVAYHRKPPQQMGLDEVRAFLLYLAEQRKIAEATQHQYVAALKFLYATTLGRPEVAVAIPWPKVPQKLPPVLSGTEVEALLNAIGSVKHRTIVLTAYGAGLRIDEVCSLRVEDIDSKRNLIHVRNGKHGRDRYVMLSAPVLTALRIHWRAERPAGPELFPGRMQGSVISHEAVRSALREAARRCKLHKRVTPHVLRHSFATHLLELGTDIRVIQALLGHRSIRTTVRYVRVSQAHVGRTRSPAEVLGTQEAKKKLG</sequence>
<comment type="similarity">
    <text evidence="1">Belongs to the 'phage' integrase family.</text>
</comment>
<evidence type="ECO:0000313" key="9">
    <source>
        <dbReference type="Proteomes" id="UP000075515"/>
    </source>
</evidence>
<comment type="caution">
    <text evidence="8">The sequence shown here is derived from an EMBL/GenBank/DDBJ whole genome shotgun (WGS) entry which is preliminary data.</text>
</comment>
<dbReference type="Pfam" id="PF13495">
    <property type="entry name" value="Phage_int_SAM_4"/>
    <property type="match status" value="1"/>
</dbReference>
<dbReference type="InterPro" id="IPR011010">
    <property type="entry name" value="DNA_brk_join_enz"/>
</dbReference>
<dbReference type="GO" id="GO:0006310">
    <property type="term" value="P:DNA recombination"/>
    <property type="evidence" value="ECO:0007669"/>
    <property type="project" value="UniProtKB-KW"/>
</dbReference>
<evidence type="ECO:0000256" key="2">
    <source>
        <dbReference type="ARBA" id="ARBA00022908"/>
    </source>
</evidence>
<evidence type="ECO:0000256" key="5">
    <source>
        <dbReference type="PROSITE-ProRule" id="PRU01248"/>
    </source>
</evidence>
<dbReference type="EMBL" id="JEMC01003860">
    <property type="protein sequence ID" value="KYF77920.1"/>
    <property type="molecule type" value="Genomic_DNA"/>
</dbReference>
<organism evidence="8 9">
    <name type="scientific">Sorangium cellulosum</name>
    <name type="common">Polyangium cellulosum</name>
    <dbReference type="NCBI Taxonomy" id="56"/>
    <lineage>
        <taxon>Bacteria</taxon>
        <taxon>Pseudomonadati</taxon>
        <taxon>Myxococcota</taxon>
        <taxon>Polyangia</taxon>
        <taxon>Polyangiales</taxon>
        <taxon>Polyangiaceae</taxon>
        <taxon>Sorangium</taxon>
    </lineage>
</organism>
<dbReference type="GO" id="GO:0003677">
    <property type="term" value="F:DNA binding"/>
    <property type="evidence" value="ECO:0007669"/>
    <property type="project" value="UniProtKB-UniRule"/>
</dbReference>
<keyword evidence="3 5" id="KW-0238">DNA-binding</keyword>
<evidence type="ECO:0000256" key="1">
    <source>
        <dbReference type="ARBA" id="ARBA00008857"/>
    </source>
</evidence>
<evidence type="ECO:0000256" key="3">
    <source>
        <dbReference type="ARBA" id="ARBA00023125"/>
    </source>
</evidence>
<evidence type="ECO:0000313" key="8">
    <source>
        <dbReference type="EMBL" id="KYF77920.1"/>
    </source>
</evidence>
<dbReference type="InterPro" id="IPR044068">
    <property type="entry name" value="CB"/>
</dbReference>
<evidence type="ECO:0008006" key="10">
    <source>
        <dbReference type="Google" id="ProtNLM"/>
    </source>
</evidence>
<feature type="domain" description="Tyr recombinase" evidence="6">
    <location>
        <begin position="91"/>
        <end position="265"/>
    </location>
</feature>
<dbReference type="PANTHER" id="PTHR30349:SF64">
    <property type="entry name" value="PROPHAGE INTEGRASE INTD-RELATED"/>
    <property type="match status" value="1"/>
</dbReference>
<keyword evidence="2" id="KW-0229">DNA integration</keyword>
<dbReference type="Proteomes" id="UP000075515">
    <property type="component" value="Unassembled WGS sequence"/>
</dbReference>
<dbReference type="PROSITE" id="PS51900">
    <property type="entry name" value="CB"/>
    <property type="match status" value="1"/>
</dbReference>
<dbReference type="GO" id="GO:0015074">
    <property type="term" value="P:DNA integration"/>
    <property type="evidence" value="ECO:0007669"/>
    <property type="project" value="UniProtKB-KW"/>
</dbReference>
<dbReference type="InterPro" id="IPR013762">
    <property type="entry name" value="Integrase-like_cat_sf"/>
</dbReference>
<dbReference type="InterPro" id="IPR002104">
    <property type="entry name" value="Integrase_catalytic"/>
</dbReference>
<protein>
    <recommendedName>
        <fullName evidence="10">Integrase</fullName>
    </recommendedName>
</protein>
<accession>A0A150SPP8</accession>
<gene>
    <name evidence="8" type="ORF">BE18_39380</name>
</gene>
<evidence type="ECO:0000256" key="4">
    <source>
        <dbReference type="ARBA" id="ARBA00023172"/>
    </source>
</evidence>
<dbReference type="PANTHER" id="PTHR30349">
    <property type="entry name" value="PHAGE INTEGRASE-RELATED"/>
    <property type="match status" value="1"/>
</dbReference>
<evidence type="ECO:0000259" key="6">
    <source>
        <dbReference type="PROSITE" id="PS51898"/>
    </source>
</evidence>
<dbReference type="InterPro" id="IPR050090">
    <property type="entry name" value="Tyrosine_recombinase_XerCD"/>
</dbReference>
<feature type="domain" description="Core-binding (CB)" evidence="7">
    <location>
        <begin position="1"/>
        <end position="74"/>
    </location>
</feature>
<dbReference type="InterPro" id="IPR010998">
    <property type="entry name" value="Integrase_recombinase_N"/>
</dbReference>
<name>A0A150SPP8_SORCE</name>
<dbReference type="InterPro" id="IPR004107">
    <property type="entry name" value="Integrase_SAM-like_N"/>
</dbReference>
<evidence type="ECO:0000259" key="7">
    <source>
        <dbReference type="PROSITE" id="PS51900"/>
    </source>
</evidence>
<reference evidence="8 9" key="1">
    <citation type="submission" date="2014-02" db="EMBL/GenBank/DDBJ databases">
        <title>The small core and large imbalanced accessory genome model reveals a collaborative survival strategy of Sorangium cellulosum strains in nature.</title>
        <authorList>
            <person name="Han K."/>
            <person name="Peng R."/>
            <person name="Blom J."/>
            <person name="Li Y.-Z."/>
        </authorList>
    </citation>
    <scope>NUCLEOTIDE SEQUENCE [LARGE SCALE GENOMIC DNA]</scope>
    <source>
        <strain evidence="8 9">So0149</strain>
    </source>
</reference>
<keyword evidence="4" id="KW-0233">DNA recombination</keyword>
<dbReference type="Pfam" id="PF00589">
    <property type="entry name" value="Phage_integrase"/>
    <property type="match status" value="1"/>
</dbReference>
<dbReference type="SUPFAM" id="SSF56349">
    <property type="entry name" value="DNA breaking-rejoining enzymes"/>
    <property type="match status" value="1"/>
</dbReference>
<dbReference type="AlphaFoldDB" id="A0A150SPP8"/>
<dbReference type="PROSITE" id="PS51898">
    <property type="entry name" value="TYR_RECOMBINASE"/>
    <property type="match status" value="1"/>
</dbReference>